<reference evidence="2 3" key="1">
    <citation type="submission" date="2018-04" db="EMBL/GenBank/DDBJ databases">
        <title>Sphingobacterium sp. M46 Genome.</title>
        <authorList>
            <person name="Cheng J."/>
            <person name="Li Y."/>
        </authorList>
    </citation>
    <scope>NUCLEOTIDE SEQUENCE [LARGE SCALE GENOMIC DNA]</scope>
    <source>
        <strain evidence="2 3">M46</strain>
    </source>
</reference>
<keyword evidence="3" id="KW-1185">Reference proteome</keyword>
<dbReference type="OrthoDB" id="5348860at2"/>
<dbReference type="InterPro" id="IPR007298">
    <property type="entry name" value="Cu-R_lipoprotein_NlpE"/>
</dbReference>
<evidence type="ECO:0000256" key="1">
    <source>
        <dbReference type="SAM" id="SignalP"/>
    </source>
</evidence>
<dbReference type="RefSeq" id="WP_108634825.1">
    <property type="nucleotide sequence ID" value="NZ_DAMCKI010000100.1"/>
</dbReference>
<feature type="signal peptide" evidence="1">
    <location>
        <begin position="1"/>
        <end position="17"/>
    </location>
</feature>
<accession>A0A363NRW9</accession>
<comment type="caution">
    <text evidence="2">The sequence shown here is derived from an EMBL/GenBank/DDBJ whole genome shotgun (WGS) entry which is preliminary data.</text>
</comment>
<dbReference type="AlphaFoldDB" id="A0A363NRW9"/>
<dbReference type="Pfam" id="PF04170">
    <property type="entry name" value="NlpE"/>
    <property type="match status" value="1"/>
</dbReference>
<sequence>MKSSVLFICLAALCLSACNQTKKENQHVVAPDSSDHITMTADTTHTSQNSLDWPGKYEATIPCADCEGIKTNITLKNDNTFSIVSEYINKNSKVEDSGKVMWHDNGSVVHLTGKETNMKLKVGENKLIGLDQDGKEIDGPNAHLYVYNKVEGEK</sequence>
<proteinExistence type="predicted"/>
<dbReference type="EMBL" id="QCXX01000004">
    <property type="protein sequence ID" value="PUV23477.1"/>
    <property type="molecule type" value="Genomic_DNA"/>
</dbReference>
<dbReference type="Gene3D" id="2.40.128.640">
    <property type="match status" value="1"/>
</dbReference>
<dbReference type="Proteomes" id="UP000250831">
    <property type="component" value="Unassembled WGS sequence"/>
</dbReference>
<evidence type="ECO:0000313" key="3">
    <source>
        <dbReference type="Proteomes" id="UP000250831"/>
    </source>
</evidence>
<evidence type="ECO:0000313" key="2">
    <source>
        <dbReference type="EMBL" id="PUV23477.1"/>
    </source>
</evidence>
<name>A0A363NRW9_9SPHI</name>
<keyword evidence="1" id="KW-0732">Signal</keyword>
<organism evidence="2 3">
    <name type="scientific">Sphingobacterium athyrii</name>
    <dbReference type="NCBI Taxonomy" id="2152717"/>
    <lineage>
        <taxon>Bacteria</taxon>
        <taxon>Pseudomonadati</taxon>
        <taxon>Bacteroidota</taxon>
        <taxon>Sphingobacteriia</taxon>
        <taxon>Sphingobacteriales</taxon>
        <taxon>Sphingobacteriaceae</taxon>
        <taxon>Sphingobacterium</taxon>
    </lineage>
</organism>
<gene>
    <name evidence="2" type="ORF">DCO56_16295</name>
</gene>
<feature type="chain" id="PRO_5016577918" evidence="1">
    <location>
        <begin position="18"/>
        <end position="154"/>
    </location>
</feature>
<protein>
    <submittedName>
        <fullName evidence="2">Copper resistance protein NlpE</fullName>
    </submittedName>
</protein>